<dbReference type="OrthoDB" id="3185297at2759"/>
<sequence length="935" mass="106051">MSANDVDVTQASEILRGLRLVDTDLFLRTFLPVDSADIAQVASTLPQNCLSSLSSDAGDVDAVYEHVVDNANSVLGAYEGTNFVVHSHWKTFGPRNDHSGAACVLGNLQPLFRTRRLIAELETAEHEGQQDKIILLCQTSLDVAALLLPARVRSPDEATLSDDIQSLKSRICIDSAASTNAITYLVRTGEILTRLLLGHVQPTPSDAHTSYWVKHIKVLIKILSLRRTSELEGSEVRLVNVYHLNTSKLTKAIFVQNTPSWLRINTPMAMRQTNLCVQHNKGSLELCRRMQEVLAAQPDRHFVFGILVRRNGVRVFYCDRSGVLATDSWIDVRTKDRDKFIQVVLALSGLSPRLLGWDLHMKLYRNPSPGVHEFRYTTDTKLQLEDYGPPPSHAQWAIFVPDDDTSTEGVWYFTVQQTNVQWDSSVIGPASISWMVRKLNSDMTDVMEGPPLALKLTWARCTSLTEKELHGPTHINNVGVVLSSVKSGFVDSDGVWTEHNTENLCHDIQTTEVSRHWSEKAPGPVEARVLVKTLSQTIGWPVRFFTDLTELVKTIRDALQGHRNLYFKNGVLHRNITPDSILIRPTAFNSDHSSQDPSDTTAGCLIDLDHATQSDTRIEFSVADLQISQSTKMAMKEDDRTFEEVELICRRCKGDGRQAAVLSEEMKKLNLRLSYPTAEQYERWIIEPETRPPSWQNSQNTLEERTGTPAFMSHEIIKNMVHLIPHYNDGYLHCLRTDIYRSRPIHNAIHDIESFFWVLVYQCLVLLGPGRPALFTGHDWQNTPVSPAEAELRAYARDLFENESGDKKCRLFVTPRLFETQIVDNFHPYFERVKPLVREWWHLLQCTYRAYNDVAQACIHEEVLALLTMHLEIIVNGEGEMRPTEAEMNVEVGVLRERELERRKRDLEKLRNAPWIWETEGGEEEGKGKGKASGT</sequence>
<dbReference type="PANTHER" id="PTHR38248">
    <property type="entry name" value="FUNK1 6"/>
    <property type="match status" value="1"/>
</dbReference>
<evidence type="ECO:0000313" key="3">
    <source>
        <dbReference type="Proteomes" id="UP000308730"/>
    </source>
</evidence>
<dbReference type="AlphaFoldDB" id="A0A4S4M1D3"/>
<dbReference type="Pfam" id="PF17667">
    <property type="entry name" value="Pkinase_fungal"/>
    <property type="match status" value="2"/>
</dbReference>
<comment type="caution">
    <text evidence="2">The sequence shown here is derived from an EMBL/GenBank/DDBJ whole genome shotgun (WGS) entry which is preliminary data.</text>
</comment>
<evidence type="ECO:0000259" key="1">
    <source>
        <dbReference type="Pfam" id="PF17667"/>
    </source>
</evidence>
<feature type="domain" description="Fungal-type protein kinase" evidence="1">
    <location>
        <begin position="256"/>
        <end position="616"/>
    </location>
</feature>
<name>A0A4S4M1D3_9APHY</name>
<reference evidence="2 3" key="1">
    <citation type="submission" date="2019-02" db="EMBL/GenBank/DDBJ databases">
        <title>Genome sequencing of the rare red list fungi Antrodiella citrinella (Flaviporus citrinellus).</title>
        <authorList>
            <person name="Buettner E."/>
            <person name="Kellner H."/>
        </authorList>
    </citation>
    <scope>NUCLEOTIDE SEQUENCE [LARGE SCALE GENOMIC DNA]</scope>
    <source>
        <strain evidence="2 3">DSM 108506</strain>
    </source>
</reference>
<protein>
    <recommendedName>
        <fullName evidence="1">Fungal-type protein kinase domain-containing protein</fullName>
    </recommendedName>
</protein>
<dbReference type="EMBL" id="SGPM01000569">
    <property type="protein sequence ID" value="THH18866.1"/>
    <property type="molecule type" value="Genomic_DNA"/>
</dbReference>
<accession>A0A4S4M1D3</accession>
<dbReference type="SUPFAM" id="SSF56112">
    <property type="entry name" value="Protein kinase-like (PK-like)"/>
    <property type="match status" value="1"/>
</dbReference>
<dbReference type="InterPro" id="IPR011009">
    <property type="entry name" value="Kinase-like_dom_sf"/>
</dbReference>
<keyword evidence="3" id="KW-1185">Reference proteome</keyword>
<gene>
    <name evidence="2" type="ORF">EUX98_g8881</name>
</gene>
<organism evidence="2 3">
    <name type="scientific">Antrodiella citrinella</name>
    <dbReference type="NCBI Taxonomy" id="2447956"/>
    <lineage>
        <taxon>Eukaryota</taxon>
        <taxon>Fungi</taxon>
        <taxon>Dikarya</taxon>
        <taxon>Basidiomycota</taxon>
        <taxon>Agaricomycotina</taxon>
        <taxon>Agaricomycetes</taxon>
        <taxon>Polyporales</taxon>
        <taxon>Steccherinaceae</taxon>
        <taxon>Antrodiella</taxon>
    </lineage>
</organism>
<evidence type="ECO:0000313" key="2">
    <source>
        <dbReference type="EMBL" id="THH18866.1"/>
    </source>
</evidence>
<proteinExistence type="predicted"/>
<feature type="domain" description="Fungal-type protein kinase" evidence="1">
    <location>
        <begin position="698"/>
        <end position="763"/>
    </location>
</feature>
<feature type="non-terminal residue" evidence="2">
    <location>
        <position position="935"/>
    </location>
</feature>
<dbReference type="PANTHER" id="PTHR38248:SF2">
    <property type="entry name" value="FUNK1 11"/>
    <property type="match status" value="1"/>
</dbReference>
<dbReference type="InterPro" id="IPR040976">
    <property type="entry name" value="Pkinase_fungal"/>
</dbReference>
<dbReference type="Proteomes" id="UP000308730">
    <property type="component" value="Unassembled WGS sequence"/>
</dbReference>